<keyword evidence="3" id="KW-0633">Potassium transport</keyword>
<dbReference type="GO" id="GO:0034702">
    <property type="term" value="C:monoatomic ion channel complex"/>
    <property type="evidence" value="ECO:0007669"/>
    <property type="project" value="UniProtKB-KW"/>
</dbReference>
<feature type="transmembrane region" description="Helical" evidence="11">
    <location>
        <begin position="81"/>
        <end position="100"/>
    </location>
</feature>
<organism evidence="14 15">
    <name type="scientific">Chlorogloeopsis fritschii PCC 6912</name>
    <dbReference type="NCBI Taxonomy" id="211165"/>
    <lineage>
        <taxon>Bacteria</taxon>
        <taxon>Bacillati</taxon>
        <taxon>Cyanobacteriota</taxon>
        <taxon>Cyanophyceae</taxon>
        <taxon>Nostocales</taxon>
        <taxon>Chlorogloeopsidaceae</taxon>
        <taxon>Chlorogloeopsis</taxon>
    </lineage>
</organism>
<evidence type="ECO:0000256" key="9">
    <source>
        <dbReference type="ARBA" id="ARBA00023136"/>
    </source>
</evidence>
<evidence type="ECO:0000259" key="12">
    <source>
        <dbReference type="Pfam" id="PF07885"/>
    </source>
</evidence>
<evidence type="ECO:0000256" key="3">
    <source>
        <dbReference type="ARBA" id="ARBA00022538"/>
    </source>
</evidence>
<evidence type="ECO:0000256" key="6">
    <source>
        <dbReference type="ARBA" id="ARBA00022958"/>
    </source>
</evidence>
<keyword evidence="6" id="KW-0630">Potassium</keyword>
<dbReference type="RefSeq" id="WP_016876308.1">
    <property type="nucleotide sequence ID" value="NZ_AJLN01000073.1"/>
</dbReference>
<dbReference type="OrthoDB" id="9799090at2"/>
<dbReference type="Gene3D" id="2.60.40.1400">
    <property type="entry name" value="G protein-activated inward rectifier potassium channel 1"/>
    <property type="match status" value="1"/>
</dbReference>
<keyword evidence="9 11" id="KW-0472">Membrane</keyword>
<sequence length="295" mass="33372">MKKAVRKTLAPRMINPKGGFNVVRKGVSNSYWGDLYHWLLSLSWPKFLALISLGYLVVNALFALAYLAGGNGIENARPGNFLDAFFFSVQTMASIGYGAMFPKTTYAHVLVTIESLIGLMGLAVGTGLMFARFSLPKARVTFSRVAVIAPYNGIPTLMFRVANERQNWILEAQIRVTLVRNEITVEGDMMRRFYDMQLLRSQTPLFALTWTVMHPIDENSPLYGVTLENMIEDEMELVVTLTGLDETVSQIIHARHSFIAGEIFWNMRFVDILSKTREGRRTIDYSCFHDVIPIE</sequence>
<keyword evidence="7 11" id="KW-1133">Transmembrane helix</keyword>
<dbReference type="GO" id="GO:0005886">
    <property type="term" value="C:plasma membrane"/>
    <property type="evidence" value="ECO:0007669"/>
    <property type="project" value="TreeGrafter"/>
</dbReference>
<proteinExistence type="predicted"/>
<feature type="domain" description="Potassium channel" evidence="12">
    <location>
        <begin position="64"/>
        <end position="127"/>
    </location>
</feature>
<dbReference type="PANTHER" id="PTHR11767:SF102">
    <property type="entry name" value="INWARDLY RECTIFYING POTASSIUM CHANNEL 1, ISOFORM F"/>
    <property type="match status" value="1"/>
</dbReference>
<evidence type="ECO:0000313" key="14">
    <source>
        <dbReference type="EMBL" id="RUR72040.1"/>
    </source>
</evidence>
<feature type="transmembrane region" description="Helical" evidence="11">
    <location>
        <begin position="106"/>
        <end position="131"/>
    </location>
</feature>
<dbReference type="Gene3D" id="1.10.287.70">
    <property type="match status" value="1"/>
</dbReference>
<dbReference type="SUPFAM" id="SSF81324">
    <property type="entry name" value="Voltage-gated potassium channels"/>
    <property type="match status" value="1"/>
</dbReference>
<feature type="domain" description="Inward rectifier potassium channel C-terminal" evidence="13">
    <location>
        <begin position="140"/>
        <end position="294"/>
    </location>
</feature>
<accession>A0A3S0XKC6</accession>
<evidence type="ECO:0000256" key="7">
    <source>
        <dbReference type="ARBA" id="ARBA00022989"/>
    </source>
</evidence>
<name>A0A3S0XKC6_CHLFR</name>
<keyword evidence="8" id="KW-0406">Ion transport</keyword>
<dbReference type="Proteomes" id="UP000268857">
    <property type="component" value="Unassembled WGS sequence"/>
</dbReference>
<dbReference type="InterPro" id="IPR041647">
    <property type="entry name" value="IRK_C"/>
</dbReference>
<feature type="transmembrane region" description="Helical" evidence="11">
    <location>
        <begin position="47"/>
        <end position="69"/>
    </location>
</feature>
<gene>
    <name evidence="14" type="ORF">PCC6912_65720</name>
</gene>
<dbReference type="GO" id="GO:0034765">
    <property type="term" value="P:regulation of monoatomic ion transmembrane transport"/>
    <property type="evidence" value="ECO:0007669"/>
    <property type="project" value="TreeGrafter"/>
</dbReference>
<dbReference type="InterPro" id="IPR013518">
    <property type="entry name" value="K_chnl_inward-rec_Kir_cyto"/>
</dbReference>
<dbReference type="Pfam" id="PF17655">
    <property type="entry name" value="IRK_C"/>
    <property type="match status" value="1"/>
</dbReference>
<evidence type="ECO:0000256" key="11">
    <source>
        <dbReference type="SAM" id="Phobius"/>
    </source>
</evidence>
<protein>
    <submittedName>
        <fullName evidence="14">Inward rectifier potassium channel protein</fullName>
    </submittedName>
</protein>
<dbReference type="AlphaFoldDB" id="A0A3S0XKC6"/>
<evidence type="ECO:0000259" key="13">
    <source>
        <dbReference type="Pfam" id="PF17655"/>
    </source>
</evidence>
<keyword evidence="10 14" id="KW-0407">Ion channel</keyword>
<keyword evidence="15" id="KW-1185">Reference proteome</keyword>
<dbReference type="InterPro" id="IPR014756">
    <property type="entry name" value="Ig_E-set"/>
</dbReference>
<evidence type="ECO:0000256" key="2">
    <source>
        <dbReference type="ARBA" id="ARBA00022448"/>
    </source>
</evidence>
<comment type="subcellular location">
    <subcellularLocation>
        <location evidence="1">Membrane</location>
        <topology evidence="1">Multi-pass membrane protein</topology>
    </subcellularLocation>
</comment>
<dbReference type="Pfam" id="PF07885">
    <property type="entry name" value="Ion_trans_2"/>
    <property type="match status" value="1"/>
</dbReference>
<comment type="caution">
    <text evidence="14">The sequence shown here is derived from an EMBL/GenBank/DDBJ whole genome shotgun (WGS) entry which is preliminary data.</text>
</comment>
<reference evidence="14 15" key="1">
    <citation type="journal article" date="2019" name="Genome Biol. Evol.">
        <title>Day and night: Metabolic profiles and evolutionary relationships of six axenic non-marine cyanobacteria.</title>
        <authorList>
            <person name="Will S.E."/>
            <person name="Henke P."/>
            <person name="Boedeker C."/>
            <person name="Huang S."/>
            <person name="Brinkmann H."/>
            <person name="Rohde M."/>
            <person name="Jarek M."/>
            <person name="Friedl T."/>
            <person name="Seufert S."/>
            <person name="Schumacher M."/>
            <person name="Overmann J."/>
            <person name="Neumann-Schaal M."/>
            <person name="Petersen J."/>
        </authorList>
    </citation>
    <scope>NUCLEOTIDE SEQUENCE [LARGE SCALE GENOMIC DNA]</scope>
    <source>
        <strain evidence="14 15">PCC 6912</strain>
    </source>
</reference>
<evidence type="ECO:0000256" key="1">
    <source>
        <dbReference type="ARBA" id="ARBA00004141"/>
    </source>
</evidence>
<dbReference type="InterPro" id="IPR013099">
    <property type="entry name" value="K_chnl_dom"/>
</dbReference>
<dbReference type="SUPFAM" id="SSF81296">
    <property type="entry name" value="E set domains"/>
    <property type="match status" value="1"/>
</dbReference>
<evidence type="ECO:0000256" key="5">
    <source>
        <dbReference type="ARBA" id="ARBA00022882"/>
    </source>
</evidence>
<evidence type="ECO:0000256" key="4">
    <source>
        <dbReference type="ARBA" id="ARBA00022692"/>
    </source>
</evidence>
<dbReference type="PANTHER" id="PTHR11767">
    <property type="entry name" value="INWARD RECTIFIER POTASSIUM CHANNEL"/>
    <property type="match status" value="1"/>
</dbReference>
<keyword evidence="4 11" id="KW-0812">Transmembrane</keyword>
<dbReference type="STRING" id="211165.GCA_000317285_02574"/>
<evidence type="ECO:0000256" key="10">
    <source>
        <dbReference type="ARBA" id="ARBA00023303"/>
    </source>
</evidence>
<evidence type="ECO:0000256" key="8">
    <source>
        <dbReference type="ARBA" id="ARBA00023065"/>
    </source>
</evidence>
<evidence type="ECO:0000313" key="15">
    <source>
        <dbReference type="Proteomes" id="UP000268857"/>
    </source>
</evidence>
<dbReference type="EMBL" id="RSCJ01000063">
    <property type="protein sequence ID" value="RUR72040.1"/>
    <property type="molecule type" value="Genomic_DNA"/>
</dbReference>
<dbReference type="InterPro" id="IPR016449">
    <property type="entry name" value="K_chnl_inward-rec_Kir"/>
</dbReference>
<dbReference type="PRINTS" id="PR01320">
    <property type="entry name" value="KIRCHANNEL"/>
</dbReference>
<dbReference type="GO" id="GO:0005242">
    <property type="term" value="F:inward rectifier potassium channel activity"/>
    <property type="evidence" value="ECO:0007669"/>
    <property type="project" value="InterPro"/>
</dbReference>
<keyword evidence="5" id="KW-0851">Voltage-gated channel</keyword>
<keyword evidence="2" id="KW-0813">Transport</keyword>
<dbReference type="GO" id="GO:1990573">
    <property type="term" value="P:potassium ion import across plasma membrane"/>
    <property type="evidence" value="ECO:0007669"/>
    <property type="project" value="TreeGrafter"/>
</dbReference>